<dbReference type="CDD" id="cd00093">
    <property type="entry name" value="HTH_XRE"/>
    <property type="match status" value="1"/>
</dbReference>
<dbReference type="PANTHER" id="PTHR46558:SF4">
    <property type="entry name" value="DNA-BIDING PHAGE PROTEIN"/>
    <property type="match status" value="1"/>
</dbReference>
<dbReference type="EMBL" id="MLAB01000010">
    <property type="protein sequence ID" value="OOF72937.1"/>
    <property type="molecule type" value="Genomic_DNA"/>
</dbReference>
<dbReference type="AlphaFoldDB" id="A0A9X8W0A5"/>
<evidence type="ECO:0000313" key="2">
    <source>
        <dbReference type="EMBL" id="OOF72937.1"/>
    </source>
</evidence>
<keyword evidence="3" id="KW-1185">Reference proteome</keyword>
<dbReference type="PROSITE" id="PS50943">
    <property type="entry name" value="HTH_CROC1"/>
    <property type="match status" value="1"/>
</dbReference>
<sequence>MNINEKIRLYREEHKLSQEEMADKLSMSTRGYAKIERGETRVNFERLEQILGIFNIDIYELLNYGEKGKVYISTGDNNSNTNSNIFLGGNDNTEKLTLMLSHKDEIIKYKDDIIQAQQKEITLLRNLIEDAKE</sequence>
<dbReference type="GeneID" id="85658704"/>
<dbReference type="InterPro" id="IPR010982">
    <property type="entry name" value="Lambda_DNA-bd_dom_sf"/>
</dbReference>
<organism evidence="2 3">
    <name type="scientific">Rodentibacter caecimuris</name>
    <dbReference type="NCBI Taxonomy" id="1796644"/>
    <lineage>
        <taxon>Bacteria</taxon>
        <taxon>Pseudomonadati</taxon>
        <taxon>Pseudomonadota</taxon>
        <taxon>Gammaproteobacteria</taxon>
        <taxon>Pasteurellales</taxon>
        <taxon>Pasteurellaceae</taxon>
        <taxon>Rodentibacter</taxon>
    </lineage>
</organism>
<accession>A0A9X8W0A5</accession>
<dbReference type="GO" id="GO:0003677">
    <property type="term" value="F:DNA binding"/>
    <property type="evidence" value="ECO:0007669"/>
    <property type="project" value="UniProtKB-KW"/>
</dbReference>
<proteinExistence type="predicted"/>
<gene>
    <name evidence="2" type="ORF">BKG90_02585</name>
</gene>
<dbReference type="RefSeq" id="WP_059367358.1">
    <property type="nucleotide sequence ID" value="NZ_BBXJ01000001.1"/>
</dbReference>
<dbReference type="Gene3D" id="1.10.260.40">
    <property type="entry name" value="lambda repressor-like DNA-binding domains"/>
    <property type="match status" value="1"/>
</dbReference>
<comment type="caution">
    <text evidence="2">The sequence shown here is derived from an EMBL/GenBank/DDBJ whole genome shotgun (WGS) entry which is preliminary data.</text>
</comment>
<protein>
    <submittedName>
        <fullName evidence="2">Transcriptional regulator</fullName>
    </submittedName>
</protein>
<reference evidence="2 3" key="1">
    <citation type="submission" date="2016-10" db="EMBL/GenBank/DDBJ databases">
        <title>Rodentibacter gen. nov. and new species.</title>
        <authorList>
            <person name="Christensen H."/>
        </authorList>
    </citation>
    <scope>NUCLEOTIDE SEQUENCE [LARGE SCALE GENOMIC DNA]</scope>
    <source>
        <strain evidence="2 3">199137021</strain>
    </source>
</reference>
<keyword evidence="1" id="KW-0238">DNA-binding</keyword>
<dbReference type="InterPro" id="IPR001387">
    <property type="entry name" value="Cro/C1-type_HTH"/>
</dbReference>
<evidence type="ECO:0000256" key="1">
    <source>
        <dbReference type="ARBA" id="ARBA00023125"/>
    </source>
</evidence>
<dbReference type="Proteomes" id="UP000188998">
    <property type="component" value="Unassembled WGS sequence"/>
</dbReference>
<dbReference type="SUPFAM" id="SSF47413">
    <property type="entry name" value="lambda repressor-like DNA-binding domains"/>
    <property type="match status" value="1"/>
</dbReference>
<evidence type="ECO:0000313" key="3">
    <source>
        <dbReference type="Proteomes" id="UP000188998"/>
    </source>
</evidence>
<dbReference type="SMART" id="SM00530">
    <property type="entry name" value="HTH_XRE"/>
    <property type="match status" value="1"/>
</dbReference>
<dbReference type="Pfam" id="PF01381">
    <property type="entry name" value="HTH_3"/>
    <property type="match status" value="1"/>
</dbReference>
<dbReference type="PANTHER" id="PTHR46558">
    <property type="entry name" value="TRACRIPTIONAL REGULATORY PROTEIN-RELATED-RELATED"/>
    <property type="match status" value="1"/>
</dbReference>
<name>A0A9X8W0A5_9PAST</name>